<dbReference type="EMBL" id="CAJOBQ010002038">
    <property type="protein sequence ID" value="CAF4534827.1"/>
    <property type="molecule type" value="Genomic_DNA"/>
</dbReference>
<protein>
    <submittedName>
        <fullName evidence="1">Uncharacterized protein</fullName>
    </submittedName>
</protein>
<comment type="caution">
    <text evidence="1">The sequence shown here is derived from an EMBL/GenBank/DDBJ whole genome shotgun (WGS) entry which is preliminary data.</text>
</comment>
<proteinExistence type="predicted"/>
<reference evidence="1" key="1">
    <citation type="submission" date="2021-02" db="EMBL/GenBank/DDBJ databases">
        <authorList>
            <person name="Nowell W R."/>
        </authorList>
    </citation>
    <scope>NUCLEOTIDE SEQUENCE</scope>
</reference>
<gene>
    <name evidence="1" type="ORF">TSG867_LOCUS23537</name>
</gene>
<organism evidence="1 2">
    <name type="scientific">Rotaria socialis</name>
    <dbReference type="NCBI Taxonomy" id="392032"/>
    <lineage>
        <taxon>Eukaryota</taxon>
        <taxon>Metazoa</taxon>
        <taxon>Spiralia</taxon>
        <taxon>Gnathifera</taxon>
        <taxon>Rotifera</taxon>
        <taxon>Eurotatoria</taxon>
        <taxon>Bdelloidea</taxon>
        <taxon>Philodinida</taxon>
        <taxon>Philodinidae</taxon>
        <taxon>Rotaria</taxon>
    </lineage>
</organism>
<evidence type="ECO:0000313" key="2">
    <source>
        <dbReference type="Proteomes" id="UP000663862"/>
    </source>
</evidence>
<name>A0A820XKX7_9BILA</name>
<dbReference type="Proteomes" id="UP000663862">
    <property type="component" value="Unassembled WGS sequence"/>
</dbReference>
<dbReference type="AlphaFoldDB" id="A0A820XKX7"/>
<sequence>MKLCTPEVSPFPPCRNVAATHILGTLGSRAIVAKEALRIVPPLSTLPIIAYEPLRTVPSVSTFPRRPPVPLRTDPPAKIVHRTLPVQPRTIPSDSILSIILKDESLTVPSFSMHPTIFSCLLQFEQCVQPYFPSQATFSIDDDHQTIMAIDPVSQNSYQISQERGYDFVMKNVPYTIPGSPESENFVELSTIGIIIHSANHTNETEKCSLYSGAEYPCEEIYFIKNTEILLRTTHVVHRGLDSLRVVTNYGNVSICKPHEELFGKIPKDWAYNCQDVTLGLEHDPEMSKVDVNQSASVQLRLTSPLHCIYGNDTVILEWQPSKNSSCMDCVSWKPERLYFNSVKFEEPQELIVTRVENGDLKEMIPVFHGGRYESVFADAYSIYIE</sequence>
<evidence type="ECO:0000313" key="1">
    <source>
        <dbReference type="EMBL" id="CAF4534827.1"/>
    </source>
</evidence>
<accession>A0A820XKX7</accession>